<protein>
    <submittedName>
        <fullName evidence="1">Uncharacterized protein</fullName>
    </submittedName>
</protein>
<comment type="caution">
    <text evidence="1">The sequence shown here is derived from an EMBL/GenBank/DDBJ whole genome shotgun (WGS) entry which is preliminary data.</text>
</comment>
<evidence type="ECO:0000313" key="2">
    <source>
        <dbReference type="Proteomes" id="UP000280696"/>
    </source>
</evidence>
<organism evidence="1 2">
    <name type="scientific">Parablautia intestinalis</name>
    <dbReference type="NCBI Taxonomy" id="2320100"/>
    <lineage>
        <taxon>Bacteria</taxon>
        <taxon>Bacillati</taxon>
        <taxon>Bacillota</taxon>
        <taxon>Clostridia</taxon>
        <taxon>Lachnospirales</taxon>
        <taxon>Lachnospiraceae</taxon>
        <taxon>Parablautia</taxon>
    </lineage>
</organism>
<dbReference type="RefSeq" id="WP_120466023.1">
    <property type="nucleotide sequence ID" value="NZ_RAYQ01000001.1"/>
</dbReference>
<proteinExistence type="predicted"/>
<dbReference type="EMBL" id="RAYQ01000001">
    <property type="protein sequence ID" value="RKI94226.1"/>
    <property type="molecule type" value="Genomic_DNA"/>
</dbReference>
<keyword evidence="2" id="KW-1185">Reference proteome</keyword>
<dbReference type="AlphaFoldDB" id="A0A3A9B3Z3"/>
<gene>
    <name evidence="1" type="ORF">D7V94_01295</name>
</gene>
<accession>A0A3A9B3Z3</accession>
<dbReference type="OrthoDB" id="2666372at2"/>
<reference evidence="1 2" key="1">
    <citation type="submission" date="2018-09" db="EMBL/GenBank/DDBJ databases">
        <title>Murine metabolic-syndrome-specific gut microbial biobank.</title>
        <authorList>
            <person name="Liu C."/>
        </authorList>
    </citation>
    <scope>NUCLEOTIDE SEQUENCE [LARGE SCALE GENOMIC DNA]</scope>
    <source>
        <strain evidence="1 2">0.1xD8-82</strain>
    </source>
</reference>
<sequence>MKPTDKKTATRKIASICGLSALSLAVLAGAYFLTREPEAEFIPSSVQTDTATDTWKENAGTDVERPEVVVVKHFCNTYG</sequence>
<evidence type="ECO:0000313" key="1">
    <source>
        <dbReference type="EMBL" id="RKI94226.1"/>
    </source>
</evidence>
<name>A0A3A9B3Z3_9FIRM</name>
<dbReference type="Proteomes" id="UP000280696">
    <property type="component" value="Unassembled WGS sequence"/>
</dbReference>